<keyword evidence="3" id="KW-0732">Signal</keyword>
<dbReference type="EMBL" id="KV460219">
    <property type="protein sequence ID" value="OBT97884.1"/>
    <property type="molecule type" value="Genomic_DNA"/>
</dbReference>
<organism evidence="4 5">
    <name type="scientific">Pseudogymnoascus verrucosus</name>
    <dbReference type="NCBI Taxonomy" id="342668"/>
    <lineage>
        <taxon>Eukaryota</taxon>
        <taxon>Fungi</taxon>
        <taxon>Dikarya</taxon>
        <taxon>Ascomycota</taxon>
        <taxon>Pezizomycotina</taxon>
        <taxon>Leotiomycetes</taxon>
        <taxon>Thelebolales</taxon>
        <taxon>Thelebolaceae</taxon>
        <taxon>Pseudogymnoascus</taxon>
    </lineage>
</organism>
<name>A0A1B8GPY9_9PEZI</name>
<feature type="region of interest" description="Disordered" evidence="1">
    <location>
        <begin position="298"/>
        <end position="326"/>
    </location>
</feature>
<evidence type="ECO:0000256" key="2">
    <source>
        <dbReference type="SAM" id="Phobius"/>
    </source>
</evidence>
<keyword evidence="2" id="KW-1133">Transmembrane helix</keyword>
<keyword evidence="5" id="KW-1185">Reference proteome</keyword>
<accession>A0A1B8GPY9</accession>
<sequence length="326" mass="34052">MLCDRGLLLSVILAYFPLAISQTCVWQDGSTATGYAPCISGATSGTCCHSGEACLASGLCYGAPGLMYRGACVDSWDTPDCLTFCKEYLPYWANIYPCTDGVGADNPKNFWCGSPLLKTCSADEGKLFKISPGVAVKILPRSSTTTESSSQTTSSLPTSTPSASDTGSSPDPTSSDPGATTPTDGVCSDKTTSDKTQCSGATEAEKIHFANSITAVGAGVGVPLGVLALAFLGLFMNERRLRKKLTKPADVGGASVAYGPVNNTYQGPDYGGQGQGQGQGHVQSQEQVQYIYKSENEMSANPDPAHEMTGGHHRPVHELGGQNYPM</sequence>
<protein>
    <recommendedName>
        <fullName evidence="6">Mid2 domain-containing protein</fullName>
    </recommendedName>
</protein>
<gene>
    <name evidence="4" type="ORF">VE01_03932</name>
</gene>
<feature type="compositionally biased region" description="Low complexity" evidence="1">
    <location>
        <begin position="142"/>
        <end position="184"/>
    </location>
</feature>
<reference evidence="5" key="2">
    <citation type="journal article" date="2018" name="Nat. Commun.">
        <title>Extreme sensitivity to ultraviolet light in the fungal pathogen causing white-nose syndrome of bats.</title>
        <authorList>
            <person name="Palmer J.M."/>
            <person name="Drees K.P."/>
            <person name="Foster J.T."/>
            <person name="Lindner D.L."/>
        </authorList>
    </citation>
    <scope>NUCLEOTIDE SEQUENCE [LARGE SCALE GENOMIC DNA]</scope>
    <source>
        <strain evidence="5">UAMH 10579</strain>
    </source>
</reference>
<dbReference type="RefSeq" id="XP_018131617.1">
    <property type="nucleotide sequence ID" value="XM_018273411.2"/>
</dbReference>
<evidence type="ECO:0000256" key="1">
    <source>
        <dbReference type="SAM" id="MobiDB-lite"/>
    </source>
</evidence>
<dbReference type="Proteomes" id="UP000091956">
    <property type="component" value="Unassembled WGS sequence"/>
</dbReference>
<dbReference type="OrthoDB" id="3438472at2759"/>
<evidence type="ECO:0008006" key="6">
    <source>
        <dbReference type="Google" id="ProtNLM"/>
    </source>
</evidence>
<evidence type="ECO:0000313" key="5">
    <source>
        <dbReference type="Proteomes" id="UP000091956"/>
    </source>
</evidence>
<evidence type="ECO:0000313" key="4">
    <source>
        <dbReference type="EMBL" id="OBT97884.1"/>
    </source>
</evidence>
<reference evidence="4 5" key="1">
    <citation type="submission" date="2016-03" db="EMBL/GenBank/DDBJ databases">
        <title>Comparative genomics of Pseudogymnoascus destructans, the fungus causing white-nose syndrome of bats.</title>
        <authorList>
            <person name="Palmer J.M."/>
            <person name="Drees K.P."/>
            <person name="Foster J.T."/>
            <person name="Lindner D.L."/>
        </authorList>
    </citation>
    <scope>NUCLEOTIDE SEQUENCE [LARGE SCALE GENOMIC DNA]</scope>
    <source>
        <strain evidence="4 5">UAMH 10579</strain>
    </source>
</reference>
<dbReference type="GeneID" id="28837318"/>
<feature type="transmembrane region" description="Helical" evidence="2">
    <location>
        <begin position="213"/>
        <end position="235"/>
    </location>
</feature>
<feature type="region of interest" description="Disordered" evidence="1">
    <location>
        <begin position="141"/>
        <end position="196"/>
    </location>
</feature>
<feature type="signal peptide" evidence="3">
    <location>
        <begin position="1"/>
        <end position="21"/>
    </location>
</feature>
<keyword evidence="2" id="KW-0472">Membrane</keyword>
<feature type="chain" id="PRO_5008608836" description="Mid2 domain-containing protein" evidence="3">
    <location>
        <begin position="22"/>
        <end position="326"/>
    </location>
</feature>
<evidence type="ECO:0000256" key="3">
    <source>
        <dbReference type="SAM" id="SignalP"/>
    </source>
</evidence>
<dbReference type="AlphaFoldDB" id="A0A1B8GPY9"/>
<keyword evidence="2" id="KW-0812">Transmembrane</keyword>
<proteinExistence type="predicted"/>